<feature type="transmembrane region" description="Helical" evidence="7">
    <location>
        <begin position="148"/>
        <end position="172"/>
    </location>
</feature>
<reference evidence="9" key="1">
    <citation type="submission" date="2021-01" db="UniProtKB">
        <authorList>
            <consortium name="EnsemblMetazoa"/>
        </authorList>
    </citation>
    <scope>IDENTIFICATION</scope>
</reference>
<evidence type="ECO:0000256" key="4">
    <source>
        <dbReference type="ARBA" id="ARBA00022847"/>
    </source>
</evidence>
<dbReference type="FunFam" id="1.20.1250.20:FF:000003">
    <property type="entry name" value="Solute carrier family 17 member 3"/>
    <property type="match status" value="1"/>
</dbReference>
<feature type="transmembrane region" description="Helical" evidence="7">
    <location>
        <begin position="213"/>
        <end position="234"/>
    </location>
</feature>
<dbReference type="AlphaFoldDB" id="A0A7M7IUE1"/>
<dbReference type="InterPro" id="IPR050382">
    <property type="entry name" value="MFS_Na/Anion_cotransporter"/>
</dbReference>
<feature type="transmembrane region" description="Helical" evidence="7">
    <location>
        <begin position="16"/>
        <end position="36"/>
    </location>
</feature>
<dbReference type="Proteomes" id="UP000002358">
    <property type="component" value="Chromosome 2"/>
</dbReference>
<dbReference type="EnsemblMetazoa" id="XM_016981757">
    <property type="protein sequence ID" value="XP_016837246"/>
    <property type="gene ID" value="LOC100118126"/>
</dbReference>
<dbReference type="FunFam" id="1.20.1250.20:FF:000423">
    <property type="entry name" value="Putative inorganic phosphate cotransporter-like Protein"/>
    <property type="match status" value="1"/>
</dbReference>
<sequence>MKALLRASCSCLSQRWIFALFAFGGLLLGNSMRVILSISITEMVTTAREVIRSTDQTCVAFEKPTLRNVTIVTGKTYDWDEYTQPFLSSQGIILSSYFWGYAATQFPFGSLSERFGGKYLMGMGIFIPSMLTFCLPSAVYWGESSALIALRVLMGVISGAMYPAVSTMIAKWTVPGERSKLGGFIYAGAVLGTVFGTTMPAVIIRYSGKGWPAVFYFFGALGMIWFPFWVLLTFNEPEQHPYISEAELNYLQENQAERQKKKKAPPAPWGHILASKQFWAFVMALVGCDWAYFTMASDLPKYMSNVVKFSIEDNGYLSALPYLCMWFSTLVSSWLSNKILERGLISRTNVLKLLASISLMGPGLFMIGASYAECDQIMVVVMFIIGMSLMGTSYPSIMVNNLDLSPNYAGTLMAIGNSVAALGGIMTPYIVGVFTPEQTIHEWRRVFWIVLIISVLSNIFFLLYASGEVQEWDSPDFLRSKKKAAAKEVSGDEAITEKPKSIITVDLESARF</sequence>
<dbReference type="InterPro" id="IPR020846">
    <property type="entry name" value="MFS_dom"/>
</dbReference>
<dbReference type="Pfam" id="PF07690">
    <property type="entry name" value="MFS_1"/>
    <property type="match status" value="1"/>
</dbReference>
<evidence type="ECO:0000256" key="5">
    <source>
        <dbReference type="ARBA" id="ARBA00022989"/>
    </source>
</evidence>
<dbReference type="InterPro" id="IPR011701">
    <property type="entry name" value="MFS"/>
</dbReference>
<gene>
    <name evidence="9" type="primary">100118126</name>
</gene>
<keyword evidence="10" id="KW-1185">Reference proteome</keyword>
<dbReference type="GO" id="GO:0006820">
    <property type="term" value="P:monoatomic anion transport"/>
    <property type="evidence" value="ECO:0007669"/>
    <property type="project" value="TreeGrafter"/>
</dbReference>
<feature type="transmembrane region" description="Helical" evidence="7">
    <location>
        <begin position="278"/>
        <end position="296"/>
    </location>
</feature>
<accession>A0A7M7IUE1</accession>
<keyword evidence="6 7" id="KW-0472">Membrane</keyword>
<keyword evidence="4" id="KW-0769">Symport</keyword>
<comment type="subcellular location">
    <subcellularLocation>
        <location evidence="1">Membrane</location>
        <topology evidence="1">Multi-pass membrane protein</topology>
    </subcellularLocation>
</comment>
<feature type="transmembrane region" description="Helical" evidence="7">
    <location>
        <begin position="119"/>
        <end position="142"/>
    </location>
</feature>
<organism evidence="9 10">
    <name type="scientific">Nasonia vitripennis</name>
    <name type="common">Parasitic wasp</name>
    <dbReference type="NCBI Taxonomy" id="7425"/>
    <lineage>
        <taxon>Eukaryota</taxon>
        <taxon>Metazoa</taxon>
        <taxon>Ecdysozoa</taxon>
        <taxon>Arthropoda</taxon>
        <taxon>Hexapoda</taxon>
        <taxon>Insecta</taxon>
        <taxon>Pterygota</taxon>
        <taxon>Neoptera</taxon>
        <taxon>Endopterygota</taxon>
        <taxon>Hymenoptera</taxon>
        <taxon>Apocrita</taxon>
        <taxon>Proctotrupomorpha</taxon>
        <taxon>Chalcidoidea</taxon>
        <taxon>Pteromalidae</taxon>
        <taxon>Pteromalinae</taxon>
        <taxon>Nasonia</taxon>
    </lineage>
</organism>
<evidence type="ECO:0000256" key="2">
    <source>
        <dbReference type="ARBA" id="ARBA00022448"/>
    </source>
</evidence>
<feature type="transmembrane region" description="Helical" evidence="7">
    <location>
        <begin position="409"/>
        <end position="434"/>
    </location>
</feature>
<dbReference type="GO" id="GO:0015293">
    <property type="term" value="F:symporter activity"/>
    <property type="evidence" value="ECO:0007669"/>
    <property type="project" value="UniProtKB-KW"/>
</dbReference>
<feature type="transmembrane region" description="Helical" evidence="7">
    <location>
        <begin position="349"/>
        <end position="371"/>
    </location>
</feature>
<dbReference type="OrthoDB" id="7665581at2759"/>
<keyword evidence="3 7" id="KW-0812">Transmembrane</keyword>
<evidence type="ECO:0000256" key="3">
    <source>
        <dbReference type="ARBA" id="ARBA00022692"/>
    </source>
</evidence>
<dbReference type="PANTHER" id="PTHR11662:SF415">
    <property type="entry name" value="AT30085P-RELATED"/>
    <property type="match status" value="1"/>
</dbReference>
<dbReference type="Gene3D" id="1.20.1250.20">
    <property type="entry name" value="MFS general substrate transporter like domains"/>
    <property type="match status" value="1"/>
</dbReference>
<feature type="transmembrane region" description="Helical" evidence="7">
    <location>
        <begin position="184"/>
        <end position="207"/>
    </location>
</feature>
<dbReference type="PROSITE" id="PS50850">
    <property type="entry name" value="MFS"/>
    <property type="match status" value="1"/>
</dbReference>
<dbReference type="SUPFAM" id="SSF103473">
    <property type="entry name" value="MFS general substrate transporter"/>
    <property type="match status" value="1"/>
</dbReference>
<dbReference type="GO" id="GO:0016020">
    <property type="term" value="C:membrane"/>
    <property type="evidence" value="ECO:0007669"/>
    <property type="project" value="UniProtKB-SubCell"/>
</dbReference>
<proteinExistence type="predicted"/>
<feature type="transmembrane region" description="Helical" evidence="7">
    <location>
        <begin position="377"/>
        <end position="397"/>
    </location>
</feature>
<name>A0A7M7IUE1_NASVI</name>
<keyword evidence="5 7" id="KW-1133">Transmembrane helix</keyword>
<evidence type="ECO:0000256" key="6">
    <source>
        <dbReference type="ARBA" id="ARBA00023136"/>
    </source>
</evidence>
<keyword evidence="2" id="KW-0813">Transport</keyword>
<evidence type="ECO:0000256" key="7">
    <source>
        <dbReference type="SAM" id="Phobius"/>
    </source>
</evidence>
<protein>
    <recommendedName>
        <fullName evidence="8">Major facilitator superfamily (MFS) profile domain-containing protein</fullName>
    </recommendedName>
</protein>
<dbReference type="CDD" id="cd17318">
    <property type="entry name" value="MFS_SLC17"/>
    <property type="match status" value="1"/>
</dbReference>
<evidence type="ECO:0000259" key="8">
    <source>
        <dbReference type="PROSITE" id="PS50850"/>
    </source>
</evidence>
<dbReference type="SMR" id="A0A7M7IUE1"/>
<evidence type="ECO:0000313" key="10">
    <source>
        <dbReference type="Proteomes" id="UP000002358"/>
    </source>
</evidence>
<dbReference type="PANTHER" id="PTHR11662">
    <property type="entry name" value="SOLUTE CARRIER FAMILY 17"/>
    <property type="match status" value="1"/>
</dbReference>
<evidence type="ECO:0000313" key="9">
    <source>
        <dbReference type="EnsemblMetazoa" id="XP_016837246"/>
    </source>
</evidence>
<feature type="domain" description="Major facilitator superfamily (MFS) profile" evidence="8">
    <location>
        <begin position="17"/>
        <end position="469"/>
    </location>
</feature>
<evidence type="ECO:0000256" key="1">
    <source>
        <dbReference type="ARBA" id="ARBA00004141"/>
    </source>
</evidence>
<feature type="transmembrane region" description="Helical" evidence="7">
    <location>
        <begin position="316"/>
        <end position="337"/>
    </location>
</feature>
<dbReference type="InterPro" id="IPR036259">
    <property type="entry name" value="MFS_trans_sf"/>
</dbReference>
<feature type="transmembrane region" description="Helical" evidence="7">
    <location>
        <begin position="446"/>
        <end position="465"/>
    </location>
</feature>